<dbReference type="EMBL" id="JAUSVX010000010">
    <property type="protein sequence ID" value="MDQ0471932.1"/>
    <property type="molecule type" value="Genomic_DNA"/>
</dbReference>
<proteinExistence type="predicted"/>
<evidence type="ECO:0000313" key="6">
    <source>
        <dbReference type="Proteomes" id="UP001242480"/>
    </source>
</evidence>
<dbReference type="CDD" id="cd00090">
    <property type="entry name" value="HTH_ARSR"/>
    <property type="match status" value="1"/>
</dbReference>
<dbReference type="InterPro" id="IPR036388">
    <property type="entry name" value="WH-like_DNA-bd_sf"/>
</dbReference>
<dbReference type="InterPro" id="IPR019885">
    <property type="entry name" value="Tscrpt_reg_HTH_AsnC-type_CS"/>
</dbReference>
<dbReference type="PANTHER" id="PTHR30154">
    <property type="entry name" value="LEUCINE-RESPONSIVE REGULATORY PROTEIN"/>
    <property type="match status" value="1"/>
</dbReference>
<dbReference type="PANTHER" id="PTHR30154:SF34">
    <property type="entry name" value="TRANSCRIPTIONAL REGULATOR AZLB"/>
    <property type="match status" value="1"/>
</dbReference>
<dbReference type="RefSeq" id="WP_307278193.1">
    <property type="nucleotide sequence ID" value="NZ_JAUSVX010000010.1"/>
</dbReference>
<feature type="domain" description="HTH asnC-type" evidence="4">
    <location>
        <begin position="17"/>
        <end position="78"/>
    </location>
</feature>
<dbReference type="Gene3D" id="3.30.70.920">
    <property type="match status" value="1"/>
</dbReference>
<evidence type="ECO:0000313" key="5">
    <source>
        <dbReference type="EMBL" id="MDQ0471932.1"/>
    </source>
</evidence>
<dbReference type="InterPro" id="IPR019888">
    <property type="entry name" value="Tscrpt_reg_AsnC-like"/>
</dbReference>
<gene>
    <name evidence="5" type="ORF">QO011_004959</name>
</gene>
<keyword evidence="2" id="KW-0238">DNA-binding</keyword>
<dbReference type="Pfam" id="PF01037">
    <property type="entry name" value="AsnC_trans_reg"/>
    <property type="match status" value="1"/>
</dbReference>
<dbReference type="SMART" id="SM00344">
    <property type="entry name" value="HTH_ASNC"/>
    <property type="match status" value="1"/>
</dbReference>
<accession>A0ABU0JFM4</accession>
<sequence length="166" mass="18720">MHHEEPKSRRASLRPRLDAIDRKILRHLVEDGRMSNLDVAERVGLSPTPCSRRIRQLEESGVIDGYSARINPAALGLKLCVVMFVKLSRYGPEGHEQFLEAIGKRPEITECLLVSGRSDYLLRVWVEDTDALREFTINALQGIPAVAETSTMLVLNQITYPLADLR</sequence>
<dbReference type="Proteomes" id="UP001242480">
    <property type="component" value="Unassembled WGS sequence"/>
</dbReference>
<evidence type="ECO:0000259" key="4">
    <source>
        <dbReference type="PROSITE" id="PS50956"/>
    </source>
</evidence>
<name>A0ABU0JFM4_9HYPH</name>
<dbReference type="PROSITE" id="PS00519">
    <property type="entry name" value="HTH_ASNC_1"/>
    <property type="match status" value="1"/>
</dbReference>
<keyword evidence="1" id="KW-0805">Transcription regulation</keyword>
<comment type="caution">
    <text evidence="5">The sequence shown here is derived from an EMBL/GenBank/DDBJ whole genome shotgun (WGS) entry which is preliminary data.</text>
</comment>
<dbReference type="Gene3D" id="1.10.10.10">
    <property type="entry name" value="Winged helix-like DNA-binding domain superfamily/Winged helix DNA-binding domain"/>
    <property type="match status" value="1"/>
</dbReference>
<dbReference type="InterPro" id="IPR000485">
    <property type="entry name" value="AsnC-type_HTH_dom"/>
</dbReference>
<dbReference type="InterPro" id="IPR011991">
    <property type="entry name" value="ArsR-like_HTH"/>
</dbReference>
<evidence type="ECO:0000256" key="2">
    <source>
        <dbReference type="ARBA" id="ARBA00023125"/>
    </source>
</evidence>
<dbReference type="InterPro" id="IPR019887">
    <property type="entry name" value="Tscrpt_reg_AsnC/Lrp_C"/>
</dbReference>
<evidence type="ECO:0000256" key="3">
    <source>
        <dbReference type="ARBA" id="ARBA00023163"/>
    </source>
</evidence>
<dbReference type="Pfam" id="PF13412">
    <property type="entry name" value="HTH_24"/>
    <property type="match status" value="1"/>
</dbReference>
<dbReference type="PROSITE" id="PS50956">
    <property type="entry name" value="HTH_ASNC_2"/>
    <property type="match status" value="1"/>
</dbReference>
<reference evidence="5 6" key="1">
    <citation type="submission" date="2023-07" db="EMBL/GenBank/DDBJ databases">
        <title>Genomic Encyclopedia of Type Strains, Phase IV (KMG-IV): sequencing the most valuable type-strain genomes for metagenomic binning, comparative biology and taxonomic classification.</title>
        <authorList>
            <person name="Goeker M."/>
        </authorList>
    </citation>
    <scope>NUCLEOTIDE SEQUENCE [LARGE SCALE GENOMIC DNA]</scope>
    <source>
        <strain evidence="5 6">DSM 19619</strain>
    </source>
</reference>
<dbReference type="InterPro" id="IPR011008">
    <property type="entry name" value="Dimeric_a/b-barrel"/>
</dbReference>
<keyword evidence="3" id="KW-0804">Transcription</keyword>
<organism evidence="5 6">
    <name type="scientific">Labrys wisconsinensis</name>
    <dbReference type="NCBI Taxonomy" id="425677"/>
    <lineage>
        <taxon>Bacteria</taxon>
        <taxon>Pseudomonadati</taxon>
        <taxon>Pseudomonadota</taxon>
        <taxon>Alphaproteobacteria</taxon>
        <taxon>Hyphomicrobiales</taxon>
        <taxon>Xanthobacteraceae</taxon>
        <taxon>Labrys</taxon>
    </lineage>
</organism>
<dbReference type="SUPFAM" id="SSF46785">
    <property type="entry name" value="Winged helix' DNA-binding domain"/>
    <property type="match status" value="1"/>
</dbReference>
<evidence type="ECO:0000256" key="1">
    <source>
        <dbReference type="ARBA" id="ARBA00023015"/>
    </source>
</evidence>
<dbReference type="InterPro" id="IPR036390">
    <property type="entry name" value="WH_DNA-bd_sf"/>
</dbReference>
<protein>
    <submittedName>
        <fullName evidence="5">Lrp/AsnC family leucine-responsive transcriptional regulator</fullName>
    </submittedName>
</protein>
<keyword evidence="6" id="KW-1185">Reference proteome</keyword>
<dbReference type="PRINTS" id="PR00033">
    <property type="entry name" value="HTHASNC"/>
</dbReference>
<dbReference type="SUPFAM" id="SSF54909">
    <property type="entry name" value="Dimeric alpha+beta barrel"/>
    <property type="match status" value="1"/>
</dbReference>